<gene>
    <name evidence="2" type="ORF">AWC38_SpisGene18015</name>
</gene>
<dbReference type="EMBL" id="LSMT01000458">
    <property type="protein sequence ID" value="PFX17652.1"/>
    <property type="molecule type" value="Genomic_DNA"/>
</dbReference>
<evidence type="ECO:0000313" key="3">
    <source>
        <dbReference type="Proteomes" id="UP000225706"/>
    </source>
</evidence>
<proteinExistence type="predicted"/>
<accession>A0A2B4RN36</accession>
<evidence type="ECO:0000313" key="2">
    <source>
        <dbReference type="EMBL" id="PFX17652.1"/>
    </source>
</evidence>
<dbReference type="AlphaFoldDB" id="A0A2B4RN36"/>
<organism evidence="2 3">
    <name type="scientific">Stylophora pistillata</name>
    <name type="common">Smooth cauliflower coral</name>
    <dbReference type="NCBI Taxonomy" id="50429"/>
    <lineage>
        <taxon>Eukaryota</taxon>
        <taxon>Metazoa</taxon>
        <taxon>Cnidaria</taxon>
        <taxon>Anthozoa</taxon>
        <taxon>Hexacorallia</taxon>
        <taxon>Scleractinia</taxon>
        <taxon>Astrocoeniina</taxon>
        <taxon>Pocilloporidae</taxon>
        <taxon>Stylophora</taxon>
    </lineage>
</organism>
<keyword evidence="3" id="KW-1185">Reference proteome</keyword>
<comment type="caution">
    <text evidence="2">The sequence shown here is derived from an EMBL/GenBank/DDBJ whole genome shotgun (WGS) entry which is preliminary data.</text>
</comment>
<feature type="region of interest" description="Disordered" evidence="1">
    <location>
        <begin position="1"/>
        <end position="81"/>
    </location>
</feature>
<feature type="compositionally biased region" description="Basic residues" evidence="1">
    <location>
        <begin position="57"/>
        <end position="71"/>
    </location>
</feature>
<protein>
    <submittedName>
        <fullName evidence="2">Uncharacterized protein</fullName>
    </submittedName>
</protein>
<reference evidence="3" key="1">
    <citation type="journal article" date="2017" name="bioRxiv">
        <title>Comparative analysis of the genomes of Stylophora pistillata and Acropora digitifera provides evidence for extensive differences between species of corals.</title>
        <authorList>
            <person name="Voolstra C.R."/>
            <person name="Li Y."/>
            <person name="Liew Y.J."/>
            <person name="Baumgarten S."/>
            <person name="Zoccola D."/>
            <person name="Flot J.-F."/>
            <person name="Tambutte S."/>
            <person name="Allemand D."/>
            <person name="Aranda M."/>
        </authorList>
    </citation>
    <scope>NUCLEOTIDE SEQUENCE [LARGE SCALE GENOMIC DNA]</scope>
</reference>
<evidence type="ECO:0000256" key="1">
    <source>
        <dbReference type="SAM" id="MobiDB-lite"/>
    </source>
</evidence>
<feature type="compositionally biased region" description="Acidic residues" evidence="1">
    <location>
        <begin position="9"/>
        <end position="40"/>
    </location>
</feature>
<sequence length="113" mass="12173">MPKRKRLEEEAEDLDWIEGEVPEVSENEGETDSEDTDDNVSVDPVPSTSHAGGKFNNRARSRRPLRARRVPAGRGTGGVQGARAGALVARGSARGVTLKDYIPIFEPSSSDPS</sequence>
<name>A0A2B4RN36_STYPI</name>
<dbReference type="Proteomes" id="UP000225706">
    <property type="component" value="Unassembled WGS sequence"/>
</dbReference>